<feature type="compositionally biased region" description="Basic and acidic residues" evidence="1">
    <location>
        <begin position="154"/>
        <end position="166"/>
    </location>
</feature>
<dbReference type="AlphaFoldDB" id="A0A9P0CK74"/>
<name>A0A9P0CK74_9CUCU</name>
<sequence length="166" mass="18801">MRETSEDKKKEKRGKKFVAGKQMTVEDKSIPSDEIQNAAESQSPATSSDEELPYFSKSTPGPSGIPLKVVTNKAKKPKCRPINITRASLRGKSDLNDKCAIFLTLFKNYRARGDWIEYLQCKKWICGICNSESTDPFYVCLAYEDSHDDQDEPFSDKSEDDKTFNP</sequence>
<dbReference type="Proteomes" id="UP001153636">
    <property type="component" value="Chromosome 10"/>
</dbReference>
<gene>
    <name evidence="2" type="ORF">PSYICH_LOCUS2275</name>
</gene>
<reference evidence="2" key="1">
    <citation type="submission" date="2022-01" db="EMBL/GenBank/DDBJ databases">
        <authorList>
            <person name="King R."/>
        </authorList>
    </citation>
    <scope>NUCLEOTIDE SEQUENCE</scope>
</reference>
<organism evidence="2 3">
    <name type="scientific">Psylliodes chrysocephalus</name>
    <dbReference type="NCBI Taxonomy" id="3402493"/>
    <lineage>
        <taxon>Eukaryota</taxon>
        <taxon>Metazoa</taxon>
        <taxon>Ecdysozoa</taxon>
        <taxon>Arthropoda</taxon>
        <taxon>Hexapoda</taxon>
        <taxon>Insecta</taxon>
        <taxon>Pterygota</taxon>
        <taxon>Neoptera</taxon>
        <taxon>Endopterygota</taxon>
        <taxon>Coleoptera</taxon>
        <taxon>Polyphaga</taxon>
        <taxon>Cucujiformia</taxon>
        <taxon>Chrysomeloidea</taxon>
        <taxon>Chrysomelidae</taxon>
        <taxon>Galerucinae</taxon>
        <taxon>Alticini</taxon>
        <taxon>Psylliodes</taxon>
    </lineage>
</organism>
<dbReference type="OrthoDB" id="6764239at2759"/>
<keyword evidence="3" id="KW-1185">Reference proteome</keyword>
<dbReference type="EMBL" id="OV651822">
    <property type="protein sequence ID" value="CAH1100644.1"/>
    <property type="molecule type" value="Genomic_DNA"/>
</dbReference>
<evidence type="ECO:0000256" key="1">
    <source>
        <dbReference type="SAM" id="MobiDB-lite"/>
    </source>
</evidence>
<feature type="region of interest" description="Disordered" evidence="1">
    <location>
        <begin position="1"/>
        <end position="67"/>
    </location>
</feature>
<accession>A0A9P0CK74</accession>
<proteinExistence type="predicted"/>
<evidence type="ECO:0000313" key="2">
    <source>
        <dbReference type="EMBL" id="CAH1100644.1"/>
    </source>
</evidence>
<feature type="compositionally biased region" description="Polar residues" evidence="1">
    <location>
        <begin position="34"/>
        <end position="47"/>
    </location>
</feature>
<protein>
    <submittedName>
        <fullName evidence="2">Uncharacterized protein</fullName>
    </submittedName>
</protein>
<evidence type="ECO:0000313" key="3">
    <source>
        <dbReference type="Proteomes" id="UP001153636"/>
    </source>
</evidence>
<feature type="region of interest" description="Disordered" evidence="1">
    <location>
        <begin position="147"/>
        <end position="166"/>
    </location>
</feature>